<evidence type="ECO:0000256" key="11">
    <source>
        <dbReference type="ARBA" id="ARBA00022989"/>
    </source>
</evidence>
<reference evidence="16 17" key="1">
    <citation type="submission" date="2017-02" db="EMBL/GenBank/DDBJ databases">
        <authorList>
            <person name="Peterson S.W."/>
        </authorList>
    </citation>
    <scope>NUCLEOTIDE SEQUENCE [LARGE SCALE GENOMIC DNA]</scope>
    <source>
        <strain evidence="16 17">ATCC 35992</strain>
    </source>
</reference>
<dbReference type="PRINTS" id="PR00344">
    <property type="entry name" value="BCTRLSENSOR"/>
</dbReference>
<evidence type="ECO:0000256" key="4">
    <source>
        <dbReference type="ARBA" id="ARBA00022475"/>
    </source>
</evidence>
<dbReference type="InterPro" id="IPR005467">
    <property type="entry name" value="His_kinase_dom"/>
</dbReference>
<evidence type="ECO:0000256" key="7">
    <source>
        <dbReference type="ARBA" id="ARBA00022692"/>
    </source>
</evidence>
<evidence type="ECO:0000256" key="1">
    <source>
        <dbReference type="ARBA" id="ARBA00000085"/>
    </source>
</evidence>
<dbReference type="Gene3D" id="1.10.287.130">
    <property type="match status" value="1"/>
</dbReference>
<feature type="transmembrane region" description="Helical" evidence="14">
    <location>
        <begin position="98"/>
        <end position="123"/>
    </location>
</feature>
<organism evidence="16 17">
    <name type="scientific">Eubacterium uniforme</name>
    <dbReference type="NCBI Taxonomy" id="39495"/>
    <lineage>
        <taxon>Bacteria</taxon>
        <taxon>Bacillati</taxon>
        <taxon>Bacillota</taxon>
        <taxon>Clostridia</taxon>
        <taxon>Eubacteriales</taxon>
        <taxon>Eubacteriaceae</taxon>
        <taxon>Eubacterium</taxon>
    </lineage>
</organism>
<dbReference type="InterPro" id="IPR050398">
    <property type="entry name" value="HssS/ArlS-like"/>
</dbReference>
<accession>A0A1T4W376</accession>
<dbReference type="SMART" id="SM00387">
    <property type="entry name" value="HATPase_c"/>
    <property type="match status" value="1"/>
</dbReference>
<keyword evidence="17" id="KW-1185">Reference proteome</keyword>
<evidence type="ECO:0000256" key="13">
    <source>
        <dbReference type="ARBA" id="ARBA00023136"/>
    </source>
</evidence>
<gene>
    <name evidence="16" type="ORF">SAMN02745111_02247</name>
</gene>
<protein>
    <recommendedName>
        <fullName evidence="3">histidine kinase</fullName>
        <ecNumber evidence="3">2.7.13.3</ecNumber>
    </recommendedName>
</protein>
<dbReference type="GO" id="GO:0005886">
    <property type="term" value="C:plasma membrane"/>
    <property type="evidence" value="ECO:0007669"/>
    <property type="project" value="UniProtKB-SubCell"/>
</dbReference>
<dbReference type="CDD" id="cd00075">
    <property type="entry name" value="HATPase"/>
    <property type="match status" value="1"/>
</dbReference>
<name>A0A1T4W376_9FIRM</name>
<keyword evidence="6" id="KW-0808">Transferase</keyword>
<evidence type="ECO:0000259" key="15">
    <source>
        <dbReference type="PROSITE" id="PS50109"/>
    </source>
</evidence>
<dbReference type="InterPro" id="IPR003661">
    <property type="entry name" value="HisK_dim/P_dom"/>
</dbReference>
<comment type="catalytic activity">
    <reaction evidence="1">
        <text>ATP + protein L-histidine = ADP + protein N-phospho-L-histidine.</text>
        <dbReference type="EC" id="2.7.13.3"/>
    </reaction>
</comment>
<dbReference type="PROSITE" id="PS50109">
    <property type="entry name" value="HIS_KIN"/>
    <property type="match status" value="1"/>
</dbReference>
<dbReference type="GO" id="GO:0005524">
    <property type="term" value="F:ATP binding"/>
    <property type="evidence" value="ECO:0007669"/>
    <property type="project" value="UniProtKB-KW"/>
</dbReference>
<keyword evidence="8" id="KW-0547">Nucleotide-binding</keyword>
<dbReference type="PANTHER" id="PTHR45528">
    <property type="entry name" value="SENSOR HISTIDINE KINASE CPXA"/>
    <property type="match status" value="1"/>
</dbReference>
<evidence type="ECO:0000256" key="9">
    <source>
        <dbReference type="ARBA" id="ARBA00022777"/>
    </source>
</evidence>
<dbReference type="CDD" id="cd00082">
    <property type="entry name" value="HisKA"/>
    <property type="match status" value="1"/>
</dbReference>
<dbReference type="GO" id="GO:0000155">
    <property type="term" value="F:phosphorelay sensor kinase activity"/>
    <property type="evidence" value="ECO:0007669"/>
    <property type="project" value="InterPro"/>
</dbReference>
<dbReference type="Gene3D" id="3.30.565.10">
    <property type="entry name" value="Histidine kinase-like ATPase, C-terminal domain"/>
    <property type="match status" value="1"/>
</dbReference>
<keyword evidence="11 14" id="KW-1133">Transmembrane helix</keyword>
<dbReference type="InterPro" id="IPR036890">
    <property type="entry name" value="HATPase_C_sf"/>
</dbReference>
<dbReference type="Proteomes" id="UP000190814">
    <property type="component" value="Unassembled WGS sequence"/>
</dbReference>
<dbReference type="STRING" id="39495.SAMN02745111_02247"/>
<keyword evidence="9 16" id="KW-0418">Kinase</keyword>
<feature type="transmembrane region" description="Helical" evidence="14">
    <location>
        <begin position="12"/>
        <end position="32"/>
    </location>
</feature>
<evidence type="ECO:0000313" key="16">
    <source>
        <dbReference type="EMBL" id="SKA71712.1"/>
    </source>
</evidence>
<keyword evidence="5" id="KW-0597">Phosphoprotein</keyword>
<keyword evidence="4" id="KW-1003">Cell membrane</keyword>
<dbReference type="SMART" id="SM00388">
    <property type="entry name" value="HisKA"/>
    <property type="match status" value="1"/>
</dbReference>
<evidence type="ECO:0000256" key="2">
    <source>
        <dbReference type="ARBA" id="ARBA00004651"/>
    </source>
</evidence>
<dbReference type="EC" id="2.7.13.3" evidence="3"/>
<evidence type="ECO:0000256" key="8">
    <source>
        <dbReference type="ARBA" id="ARBA00022741"/>
    </source>
</evidence>
<dbReference type="OrthoDB" id="9806130at2"/>
<dbReference type="AlphaFoldDB" id="A0A1T4W376"/>
<comment type="subcellular location">
    <subcellularLocation>
        <location evidence="2">Cell membrane</location>
        <topology evidence="2">Multi-pass membrane protein</topology>
    </subcellularLocation>
</comment>
<dbReference type="Pfam" id="PF02518">
    <property type="entry name" value="HATPase_c"/>
    <property type="match status" value="1"/>
</dbReference>
<evidence type="ECO:0000256" key="12">
    <source>
        <dbReference type="ARBA" id="ARBA00023012"/>
    </source>
</evidence>
<keyword evidence="10" id="KW-0067">ATP-binding</keyword>
<keyword evidence="13 14" id="KW-0472">Membrane</keyword>
<dbReference type="Pfam" id="PF00512">
    <property type="entry name" value="HisKA"/>
    <property type="match status" value="1"/>
</dbReference>
<evidence type="ECO:0000256" key="6">
    <source>
        <dbReference type="ARBA" id="ARBA00022679"/>
    </source>
</evidence>
<dbReference type="InterPro" id="IPR003594">
    <property type="entry name" value="HATPase_dom"/>
</dbReference>
<sequence>MEKKNVKDKRLLRIYLFTCLCLLLIMAAITRYEYNKYVNNNNDAIVRIVDCVKDKYPDVTDKEILNIIDDNSSPETNLFEKYGILKESDSIVDSNRSFYIKCLVINLGVVIIFALIVLLMIFLRNKSRDKEIKQIINYIEEINRKNYKLEIDDLSEDELSVLKNEIYKTTIMLKENAENSISDKIELKKSLEDISHQIKTPLTSILVMLDNLIDDPDMDPEVRLDFVMDIKRNINNINFLIQVLLKLSKFDSNTIKFIKGEYKIKNIVDEAVRNVESLCDLKNISLCITGDEEVSITCDKKWQIEAITNIVKNCVEHSFDDSKIDISYEESNVYAEIIIRDYGEGISEKDLPHIFERFFKSSASKSDSFGIGLALAKKIIESDKGNISVDRMDVGTKFSIKYFKI</sequence>
<evidence type="ECO:0000256" key="14">
    <source>
        <dbReference type="SAM" id="Phobius"/>
    </source>
</evidence>
<dbReference type="InterPro" id="IPR036097">
    <property type="entry name" value="HisK_dim/P_sf"/>
</dbReference>
<evidence type="ECO:0000256" key="10">
    <source>
        <dbReference type="ARBA" id="ARBA00022840"/>
    </source>
</evidence>
<keyword evidence="7 14" id="KW-0812">Transmembrane</keyword>
<dbReference type="EMBL" id="FUXZ01000016">
    <property type="protein sequence ID" value="SKA71712.1"/>
    <property type="molecule type" value="Genomic_DNA"/>
</dbReference>
<dbReference type="SUPFAM" id="SSF47384">
    <property type="entry name" value="Homodimeric domain of signal transducing histidine kinase"/>
    <property type="match status" value="1"/>
</dbReference>
<dbReference type="PANTHER" id="PTHR45528:SF1">
    <property type="entry name" value="SENSOR HISTIDINE KINASE CPXA"/>
    <property type="match status" value="1"/>
</dbReference>
<feature type="domain" description="Histidine kinase" evidence="15">
    <location>
        <begin position="193"/>
        <end position="405"/>
    </location>
</feature>
<dbReference type="RefSeq" id="WP_159444376.1">
    <property type="nucleotide sequence ID" value="NZ_FUXZ01000016.1"/>
</dbReference>
<evidence type="ECO:0000256" key="3">
    <source>
        <dbReference type="ARBA" id="ARBA00012438"/>
    </source>
</evidence>
<evidence type="ECO:0000256" key="5">
    <source>
        <dbReference type="ARBA" id="ARBA00022553"/>
    </source>
</evidence>
<evidence type="ECO:0000313" key="17">
    <source>
        <dbReference type="Proteomes" id="UP000190814"/>
    </source>
</evidence>
<dbReference type="InterPro" id="IPR004358">
    <property type="entry name" value="Sig_transdc_His_kin-like_C"/>
</dbReference>
<dbReference type="SUPFAM" id="SSF55874">
    <property type="entry name" value="ATPase domain of HSP90 chaperone/DNA topoisomerase II/histidine kinase"/>
    <property type="match status" value="1"/>
</dbReference>
<keyword evidence="12" id="KW-0902">Two-component regulatory system</keyword>
<proteinExistence type="predicted"/>